<protein>
    <submittedName>
        <fullName evidence="1">Uncharacterized protein</fullName>
    </submittedName>
</protein>
<proteinExistence type="predicted"/>
<evidence type="ECO:0000313" key="2">
    <source>
        <dbReference type="Proteomes" id="UP000745663"/>
    </source>
</evidence>
<accession>A0ABS2BZ86</accession>
<dbReference type="Proteomes" id="UP000745663">
    <property type="component" value="Unassembled WGS sequence"/>
</dbReference>
<comment type="caution">
    <text evidence="1">The sequence shown here is derived from an EMBL/GenBank/DDBJ whole genome shotgun (WGS) entry which is preliminary data.</text>
</comment>
<reference evidence="1 2" key="1">
    <citation type="submission" date="2020-08" db="EMBL/GenBank/DDBJ databases">
        <title>Description of novel Pseudomonas species.</title>
        <authorList>
            <person name="Duman M."/>
            <person name="Mulet M."/>
            <person name="Altun S."/>
            <person name="Saticioglu I.B."/>
            <person name="Lalucat J."/>
            <person name="Garcia-Valdes E."/>
        </authorList>
    </citation>
    <scope>NUCLEOTIDE SEQUENCE [LARGE SCALE GENOMIC DNA]</scope>
    <source>
        <strain evidence="1 2">P66</strain>
    </source>
</reference>
<dbReference type="EMBL" id="JACOPV010000009">
    <property type="protein sequence ID" value="MBM5458904.1"/>
    <property type="molecule type" value="Genomic_DNA"/>
</dbReference>
<evidence type="ECO:0000313" key="1">
    <source>
        <dbReference type="EMBL" id="MBM5458904.1"/>
    </source>
</evidence>
<name>A0ABS2BZ86_9PSED</name>
<keyword evidence="2" id="KW-1185">Reference proteome</keyword>
<organism evidence="1 2">
    <name type="scientific">Pseudomonas arcuscaelestis</name>
    <dbReference type="NCBI Taxonomy" id="2710591"/>
    <lineage>
        <taxon>Bacteria</taxon>
        <taxon>Pseudomonadati</taxon>
        <taxon>Pseudomonadota</taxon>
        <taxon>Gammaproteobacteria</taxon>
        <taxon>Pseudomonadales</taxon>
        <taxon>Pseudomonadaceae</taxon>
        <taxon>Pseudomonas</taxon>
    </lineage>
</organism>
<dbReference type="RefSeq" id="WP_203584825.1">
    <property type="nucleotide sequence ID" value="NZ_JACOPV010000009.1"/>
</dbReference>
<gene>
    <name evidence="1" type="ORF">H8F21_15160</name>
</gene>
<sequence length="136" mass="14686">MTTKKQTAQTEGPMLDRSKQWLESQPDLPKVKNALFAIVSKVTNGELKDDHDSRDTCDALTEYYVDRGGDLADLAVLPDAPGGAEAVTSSPAAIGPAVFDCGSLYPDGEPAPQLSKEEKQRRLRIIRSSLVRPGGF</sequence>